<protein>
    <submittedName>
        <fullName evidence="2">Uncharacterized protein</fullName>
    </submittedName>
</protein>
<proteinExistence type="predicted"/>
<evidence type="ECO:0000313" key="3">
    <source>
        <dbReference type="Proteomes" id="UP000827483"/>
    </source>
</evidence>
<dbReference type="Proteomes" id="UP000827483">
    <property type="component" value="Segment"/>
</dbReference>
<feature type="compositionally biased region" description="Basic and acidic residues" evidence="1">
    <location>
        <begin position="287"/>
        <end position="302"/>
    </location>
</feature>
<name>A0AAE7V524_9CAUD</name>
<feature type="region of interest" description="Disordered" evidence="1">
    <location>
        <begin position="556"/>
        <end position="584"/>
    </location>
</feature>
<gene>
    <name evidence="2" type="primary">gp_72822</name>
</gene>
<evidence type="ECO:0000313" key="2">
    <source>
        <dbReference type="EMBL" id="QWM90792.2"/>
    </source>
</evidence>
<keyword evidence="3" id="KW-1185">Reference proteome</keyword>
<reference evidence="2 3" key="1">
    <citation type="submission" date="2021-04" db="EMBL/GenBank/DDBJ databases">
        <authorList>
            <person name="Shkoporov A.N."/>
            <person name="Stockdale S.R."/>
            <person name="Guerin E."/>
            <person name="Ross R.P."/>
            <person name="Hill C."/>
        </authorList>
    </citation>
    <scope>NUCLEOTIDE SEQUENCE [LARGE SCALE GENOMIC DNA]</scope>
    <source>
        <strain evidence="3">cr105_1</strain>
    </source>
</reference>
<accession>A0AAE7V524</accession>
<sequence length="1816" mass="200271">MEYTKLLGKVTLTCDGKHDSSKQYDRLCLVYDNDYKSFISIKEVPVNISITNKAYWQPVSAISADGEDIMVDYDFNLKFADKEYVPNQFSGLGRKLLRKRIVNNINLLQQSDINRAGTIYRIQYDYNLQGQTIQIPENCVLFFDGGSISNGTIILNNTLVLPQCLDIAKNIKCNISGNYQNGQIYYDSTQDKLIAVIGQKLVDLSEKGSGSGGSVSNYTWIRYANNASGLNMTMQPQADTTHIGIAENQAVETPSSNPVDYTWILFKGPQGEKGIQGERGIQGPPGEKGEPGKDGTDGKPGESVKPNWNTWVFKQSELQPSKPNFFIPTPGAAGIDGWFDGPGSTGRWWMSMGLVDGSTDTVATWTDPVQCTGEDGKTNSYMDFKYAKSAAETIPPPLDRTVRFPEGWTDEPPTLIKGEFMWMINALIDENGDLVDKWVGPIRITGESGPQGEPGEGLPGVSYKTVFAYKSSEEEPEKPVGGSWDSETNEVVYPEGWQGNDQKLTPPIWMSDRTFTSNPDIVEDWSTPIKISGADGKPGADGKADEFIYKRTATAGDLDRPDTPTSEQIDDYVPTDLGWTDTPRGVTTTYQGEWVSTRSKKDGKWGPFSQPALWSKWGANGQDGDGVQYIFYRTTTNNDPDNPTPNNTNSDAYQETGDFEGIEYIPGGWSDDPIGVTKEYPYEWVCQRKFRGGRWRAYTGPSLWAKYGKDGLDGLGSIVLDLDNEIQSVATDSLGNVVGGLPLNATLSMYYGTVQLNLSSLTVRPPEGVVATADRQSGIITVTSIANTTDTTIRIPIDASTVYNNELMERTTYLTINKIKPGADGEDAILYSLMPSVDAIHVDKKGVSDVVFITCGIKKTQGANTVELSQLPNGYAFKYVIDEELAENYTIDQNISTSSIKKKIIFMLTNGGQLVDKETIYKISDGKDGVDGVGGLVTDFDNDMIAVACDSEGNVVSGLPVTSTVSMYYGTTKLTLYENPTLGEVAGVTATSSVLGTITITAIDKSAPEVIRLPVSVKAIYQGNTYIRDVTLTITKVKPGADGQTPKIYQLAPSVSAIHVNKNGTPSVANVSCGIRLFEGDSTTTVGSTPYGYYFAYKIDNASEMRYYANNTIDTSGIVAYITFSLYDQRNSSSILVDQETLYVLKDGEDGDSGSVPNWSTYVYKKSNSRPAKPTFKNPRPGTTGIDGWLDYPTTSDGQWWQCVGMVDGPKDEVQTWSEVIQLNGKNGEALDGKHTEFRFMSMTKGHTPSIATTVRNPAGWTTTVPVVNSYEYLWMSHAEIAANDELIGVWDQPVRISGEDGAAGEPGVSLYTWIKYSDDQPTSDSQIYDKPNMYTKYIGLAYNQTSSVESTRYTDYEWVKWAGNDGVNGTNGLRGRLVYPAGTYNHNKTYEATDTQAPFVLQGEAFYVMNKTTTWNGQNLGVTPEQDWNSNGINATWILMDDFEAVYTKLLIADNGTLGDFVFNKEYMFSKQGTDVLGQDSTDYQNFNSTVKPFSFTDTSIWTYNFKSSSSNYKGTITSDTITITDKTLSSATTDYLIWTESSHKDLPEFNINVKGVSNNSNIYLLYKYMTEGGVRESIRMDYDGVYALPKSFIQSGTLKYGLQLVVNLTSPYLNEHVIVTLLPNKFNPNFQVNGITGEVTMNKATIMGRFSTNAVIHKVTPITTTHSLTIPNDYSFKTLYIVRQKDDISVTNHTIDLYTASFVTPDPEFYPDEYQADQMVQAQLNIVNLTSYYVDIHKGPSRLDPGFVLPNSGGFGSCDTIRLYNGGNVTIDFIYFKNELYPMGGYNLLKVVKNSGDFVKTTIGNHTYAVNKSF</sequence>
<dbReference type="PANTHER" id="PTHR24637">
    <property type="entry name" value="COLLAGEN"/>
    <property type="match status" value="1"/>
</dbReference>
<dbReference type="Gene3D" id="1.20.5.320">
    <property type="entry name" value="6-Phosphogluconate Dehydrogenase, domain 3"/>
    <property type="match status" value="1"/>
</dbReference>
<organism evidence="2 3">
    <name type="scientific">uncultured phage cr105_1</name>
    <dbReference type="NCBI Taxonomy" id="2986415"/>
    <lineage>
        <taxon>Viruses</taxon>
        <taxon>Duplodnaviria</taxon>
        <taxon>Heunggongvirae</taxon>
        <taxon>Uroviricota</taxon>
        <taxon>Caudoviricetes</taxon>
        <taxon>Crassvirales</taxon>
        <taxon>Suoliviridae</taxon>
        <taxon>Loutivirinae</taxon>
        <taxon>Buchavirus</taxon>
        <taxon>Buchavirus intestinalis</taxon>
    </lineage>
</organism>
<evidence type="ECO:0000256" key="1">
    <source>
        <dbReference type="SAM" id="MobiDB-lite"/>
    </source>
</evidence>
<feature type="region of interest" description="Disordered" evidence="1">
    <location>
        <begin position="270"/>
        <end position="305"/>
    </location>
</feature>
<dbReference type="EMBL" id="MZ130493">
    <property type="protein sequence ID" value="QWM90792.2"/>
    <property type="molecule type" value="Genomic_DNA"/>
</dbReference>